<dbReference type="AlphaFoldDB" id="A0A2N8HDY4"/>
<feature type="transmembrane region" description="Helical" evidence="9">
    <location>
        <begin position="69"/>
        <end position="87"/>
    </location>
</feature>
<dbReference type="RefSeq" id="WP_102713565.1">
    <property type="nucleotide sequence ID" value="NZ_CABMLK010000001.1"/>
</dbReference>
<evidence type="ECO:0000256" key="7">
    <source>
        <dbReference type="ARBA" id="ARBA00023136"/>
    </source>
</evidence>
<dbReference type="PANTHER" id="PTHR30477:SF3">
    <property type="entry name" value="METAL TRANSPORT SYSTEM MEMBRANE PROTEIN CT_069-RELATED"/>
    <property type="match status" value="1"/>
</dbReference>
<feature type="transmembrane region" description="Helical" evidence="9">
    <location>
        <begin position="169"/>
        <end position="193"/>
    </location>
</feature>
<reference evidence="10 11" key="1">
    <citation type="journal article" date="2017" name="BMC Genomics">
        <title>Genome sequencing of 39 Akkermansia muciniphila isolates reveals its population structure, genomic and functional diverisity, and global distribution in mammalian gut microbiotas.</title>
        <authorList>
            <person name="Guo X."/>
            <person name="Li S."/>
            <person name="Zhang J."/>
            <person name="Wu F."/>
            <person name="Li X."/>
            <person name="Wu D."/>
            <person name="Zhang M."/>
            <person name="Ou Z."/>
            <person name="Jie Z."/>
            <person name="Yan Q."/>
            <person name="Li P."/>
            <person name="Yi J."/>
            <person name="Peng Y."/>
        </authorList>
    </citation>
    <scope>NUCLEOTIDE SEQUENCE [LARGE SCALE GENOMIC DNA]</scope>
    <source>
        <strain evidence="10 11">GP24</strain>
    </source>
</reference>
<keyword evidence="4" id="KW-1003">Cell membrane</keyword>
<keyword evidence="5 8" id="KW-0812">Transmembrane</keyword>
<keyword evidence="3 8" id="KW-0813">Transport</keyword>
<dbReference type="Pfam" id="PF00950">
    <property type="entry name" value="ABC-3"/>
    <property type="match status" value="1"/>
</dbReference>
<name>A0A2N8HDY4_9BACT</name>
<evidence type="ECO:0000256" key="2">
    <source>
        <dbReference type="ARBA" id="ARBA00008034"/>
    </source>
</evidence>
<feature type="transmembrane region" description="Helical" evidence="9">
    <location>
        <begin position="225"/>
        <end position="243"/>
    </location>
</feature>
<evidence type="ECO:0000256" key="9">
    <source>
        <dbReference type="SAM" id="Phobius"/>
    </source>
</evidence>
<evidence type="ECO:0000256" key="4">
    <source>
        <dbReference type="ARBA" id="ARBA00022475"/>
    </source>
</evidence>
<sequence length="287" mass="30812">MMDDFLQFLREPIAQRSLLACVMIGFANGFVSGLVILKKSALQIGTLSCALLPGIALAVLLFGLTRWSLLTGAVVAALLVGLGSLFVSRTSRLNQDTALSILHTTAFAAGFIVLVRLGLQQKIDDWLFGSIMSLSDSDLWIAFAISSVSVLILLLFRRPILIYLFDPDIATTLGIPSRLISYGIFTLIILVLVSSLQAVGAFLTLGLLVGPAATVYMLTNKPSHLFWGGGIIGGLGSLLAFYLSFPLGWHLGATIILVLGIIFCAAYLYSSRCGLLKQRRKNSSSVQ</sequence>
<gene>
    <name evidence="10" type="ORF">CXU22_06025</name>
</gene>
<proteinExistence type="inferred from homology"/>
<feature type="transmembrane region" description="Helical" evidence="9">
    <location>
        <begin position="139"/>
        <end position="157"/>
    </location>
</feature>
<evidence type="ECO:0000256" key="1">
    <source>
        <dbReference type="ARBA" id="ARBA00004651"/>
    </source>
</evidence>
<dbReference type="GO" id="GO:0055085">
    <property type="term" value="P:transmembrane transport"/>
    <property type="evidence" value="ECO:0007669"/>
    <property type="project" value="InterPro"/>
</dbReference>
<evidence type="ECO:0000256" key="6">
    <source>
        <dbReference type="ARBA" id="ARBA00022989"/>
    </source>
</evidence>
<dbReference type="GO" id="GO:0043190">
    <property type="term" value="C:ATP-binding cassette (ABC) transporter complex"/>
    <property type="evidence" value="ECO:0007669"/>
    <property type="project" value="InterPro"/>
</dbReference>
<dbReference type="GO" id="GO:0010043">
    <property type="term" value="P:response to zinc ion"/>
    <property type="evidence" value="ECO:0007669"/>
    <property type="project" value="TreeGrafter"/>
</dbReference>
<comment type="similarity">
    <text evidence="2 8">Belongs to the ABC-3 integral membrane protein family.</text>
</comment>
<feature type="transmembrane region" description="Helical" evidence="9">
    <location>
        <begin position="99"/>
        <end position="119"/>
    </location>
</feature>
<organism evidence="10 11">
    <name type="scientific">Akkermansia muciniphila</name>
    <dbReference type="NCBI Taxonomy" id="239935"/>
    <lineage>
        <taxon>Bacteria</taxon>
        <taxon>Pseudomonadati</taxon>
        <taxon>Verrucomicrobiota</taxon>
        <taxon>Verrucomicrobiia</taxon>
        <taxon>Verrucomicrobiales</taxon>
        <taxon>Akkermansiaceae</taxon>
        <taxon>Akkermansia</taxon>
    </lineage>
</organism>
<dbReference type="OrthoDB" id="199005at2"/>
<dbReference type="InterPro" id="IPR001626">
    <property type="entry name" value="ABC_TroCD"/>
</dbReference>
<keyword evidence="6 9" id="KW-1133">Transmembrane helix</keyword>
<dbReference type="SUPFAM" id="SSF81345">
    <property type="entry name" value="ABC transporter involved in vitamin B12 uptake, BtuC"/>
    <property type="match status" value="1"/>
</dbReference>
<evidence type="ECO:0000313" key="10">
    <source>
        <dbReference type="EMBL" id="PNC18186.1"/>
    </source>
</evidence>
<dbReference type="InterPro" id="IPR037294">
    <property type="entry name" value="ABC_BtuC-like"/>
</dbReference>
<feature type="transmembrane region" description="Helical" evidence="9">
    <location>
        <begin position="44"/>
        <end position="63"/>
    </location>
</feature>
<dbReference type="PANTHER" id="PTHR30477">
    <property type="entry name" value="ABC-TRANSPORTER METAL-BINDING PROTEIN"/>
    <property type="match status" value="1"/>
</dbReference>
<feature type="transmembrane region" description="Helical" evidence="9">
    <location>
        <begin position="199"/>
        <end position="218"/>
    </location>
</feature>
<feature type="transmembrane region" description="Helical" evidence="9">
    <location>
        <begin position="17"/>
        <end position="37"/>
    </location>
</feature>
<evidence type="ECO:0000256" key="3">
    <source>
        <dbReference type="ARBA" id="ARBA00022448"/>
    </source>
</evidence>
<dbReference type="EMBL" id="PJKA01000010">
    <property type="protein sequence ID" value="PNC18186.1"/>
    <property type="molecule type" value="Genomic_DNA"/>
</dbReference>
<evidence type="ECO:0000256" key="8">
    <source>
        <dbReference type="RuleBase" id="RU003943"/>
    </source>
</evidence>
<protein>
    <submittedName>
        <fullName evidence="10">Metal ABC transporter permease</fullName>
    </submittedName>
</protein>
<dbReference type="Gene3D" id="1.10.3470.10">
    <property type="entry name" value="ABC transporter involved in vitamin B12 uptake, BtuC"/>
    <property type="match status" value="1"/>
</dbReference>
<comment type="caution">
    <text evidence="10">The sequence shown here is derived from an EMBL/GenBank/DDBJ whole genome shotgun (WGS) entry which is preliminary data.</text>
</comment>
<feature type="transmembrane region" description="Helical" evidence="9">
    <location>
        <begin position="249"/>
        <end position="270"/>
    </location>
</feature>
<evidence type="ECO:0000313" key="11">
    <source>
        <dbReference type="Proteomes" id="UP000236000"/>
    </source>
</evidence>
<dbReference type="Proteomes" id="UP000236000">
    <property type="component" value="Unassembled WGS sequence"/>
</dbReference>
<comment type="subcellular location">
    <subcellularLocation>
        <location evidence="1 8">Cell membrane</location>
        <topology evidence="1 8">Multi-pass membrane protein</topology>
    </subcellularLocation>
</comment>
<accession>A0A2N8HDY4</accession>
<keyword evidence="7 9" id="KW-0472">Membrane</keyword>
<evidence type="ECO:0000256" key="5">
    <source>
        <dbReference type="ARBA" id="ARBA00022692"/>
    </source>
</evidence>